<evidence type="ECO:0000256" key="1">
    <source>
        <dbReference type="SAM" id="MobiDB-lite"/>
    </source>
</evidence>
<keyword evidence="4" id="KW-1185">Reference proteome</keyword>
<comment type="caution">
    <text evidence="3">The sequence shown here is derived from an EMBL/GenBank/DDBJ whole genome shotgun (WGS) entry which is preliminary data.</text>
</comment>
<gene>
    <name evidence="3" type="ORF">V3H18_04810</name>
</gene>
<evidence type="ECO:0000313" key="4">
    <source>
        <dbReference type="Proteomes" id="UP001350748"/>
    </source>
</evidence>
<feature type="compositionally biased region" description="Polar residues" evidence="1">
    <location>
        <begin position="45"/>
        <end position="55"/>
    </location>
</feature>
<dbReference type="RefSeq" id="WP_332080788.1">
    <property type="nucleotide sequence ID" value="NZ_JAZHYN010000009.1"/>
</dbReference>
<keyword evidence="2" id="KW-0472">Membrane</keyword>
<dbReference type="Proteomes" id="UP001350748">
    <property type="component" value="Unassembled WGS sequence"/>
</dbReference>
<keyword evidence="2" id="KW-0812">Transmembrane</keyword>
<reference evidence="3 4" key="1">
    <citation type="submission" date="2024-02" db="EMBL/GenBank/DDBJ databases">
        <authorList>
            <person name="Grouzdev D."/>
        </authorList>
    </citation>
    <scope>NUCLEOTIDE SEQUENCE [LARGE SCALE GENOMIC DNA]</scope>
    <source>
        <strain evidence="3 4">9N</strain>
    </source>
</reference>
<evidence type="ECO:0000313" key="3">
    <source>
        <dbReference type="EMBL" id="MEF3365850.1"/>
    </source>
</evidence>
<organism evidence="3 4">
    <name type="scientific">Methylocystis borbori</name>
    <dbReference type="NCBI Taxonomy" id="3118750"/>
    <lineage>
        <taxon>Bacteria</taxon>
        <taxon>Pseudomonadati</taxon>
        <taxon>Pseudomonadota</taxon>
        <taxon>Alphaproteobacteria</taxon>
        <taxon>Hyphomicrobiales</taxon>
        <taxon>Methylocystaceae</taxon>
        <taxon>Methylocystis</taxon>
    </lineage>
</organism>
<dbReference type="EMBL" id="JAZHYN010000009">
    <property type="protein sequence ID" value="MEF3365850.1"/>
    <property type="molecule type" value="Genomic_DNA"/>
</dbReference>
<protein>
    <recommendedName>
        <fullName evidence="5">Transmembrane protein</fullName>
    </recommendedName>
</protein>
<evidence type="ECO:0008006" key="5">
    <source>
        <dbReference type="Google" id="ProtNLM"/>
    </source>
</evidence>
<evidence type="ECO:0000256" key="2">
    <source>
        <dbReference type="SAM" id="Phobius"/>
    </source>
</evidence>
<accession>A0ABU7XEP5</accession>
<keyword evidence="2" id="KW-1133">Transmembrane helix</keyword>
<proteinExistence type="predicted"/>
<sequence>MNDEQAPRLQSLFVALVGATLFGATVGLLLATYVGVCKWSKPMSTPNSFPSQSAQEVARSPGRPSDDNRSN</sequence>
<feature type="transmembrane region" description="Helical" evidence="2">
    <location>
        <begin position="12"/>
        <end position="36"/>
    </location>
</feature>
<name>A0ABU7XEP5_9HYPH</name>
<feature type="region of interest" description="Disordered" evidence="1">
    <location>
        <begin position="45"/>
        <end position="71"/>
    </location>
</feature>